<accession>A0AAD6R250</accession>
<dbReference type="Proteomes" id="UP001164929">
    <property type="component" value="Chromosome 4"/>
</dbReference>
<evidence type="ECO:0000259" key="2">
    <source>
        <dbReference type="Pfam" id="PF03486"/>
    </source>
</evidence>
<evidence type="ECO:0000313" key="7">
    <source>
        <dbReference type="Proteomes" id="UP001164929"/>
    </source>
</evidence>
<feature type="domain" description="RsdA/BaiN/AoA(So)-like insert" evidence="4">
    <location>
        <begin position="793"/>
        <end position="850"/>
    </location>
</feature>
<dbReference type="InterPro" id="IPR057661">
    <property type="entry name" value="RsdA/BaiN/AoA(So)_Rossmann"/>
</dbReference>
<dbReference type="SUPFAM" id="SSF51905">
    <property type="entry name" value="FAD/NAD(P)-binding domain"/>
    <property type="match status" value="1"/>
</dbReference>
<feature type="region of interest" description="Disordered" evidence="1">
    <location>
        <begin position="354"/>
        <end position="414"/>
    </location>
</feature>
<dbReference type="InterPro" id="IPR008999">
    <property type="entry name" value="Actin-crosslinking"/>
</dbReference>
<feature type="domain" description="DUF569" evidence="5">
    <location>
        <begin position="415"/>
        <end position="489"/>
    </location>
</feature>
<feature type="domain" description="DUF569" evidence="3">
    <location>
        <begin position="1"/>
        <end position="143"/>
    </location>
</feature>
<dbReference type="SUPFAM" id="SSF160996">
    <property type="entry name" value="HI0933 insert domain-like"/>
    <property type="match status" value="1"/>
</dbReference>
<dbReference type="Gene3D" id="2.80.10.50">
    <property type="match status" value="2"/>
</dbReference>
<dbReference type="PANTHER" id="PTHR31205:SF77">
    <property type="entry name" value="CROSS-LINKING PROTEIN, PUTATIVE (DUF569)-RELATED"/>
    <property type="match status" value="1"/>
</dbReference>
<dbReference type="Pfam" id="PF22780">
    <property type="entry name" value="HI0933_like_1st"/>
    <property type="match status" value="1"/>
</dbReference>
<organism evidence="6 7">
    <name type="scientific">Populus alba x Populus x berolinensis</name>
    <dbReference type="NCBI Taxonomy" id="444605"/>
    <lineage>
        <taxon>Eukaryota</taxon>
        <taxon>Viridiplantae</taxon>
        <taxon>Streptophyta</taxon>
        <taxon>Embryophyta</taxon>
        <taxon>Tracheophyta</taxon>
        <taxon>Spermatophyta</taxon>
        <taxon>Magnoliopsida</taxon>
        <taxon>eudicotyledons</taxon>
        <taxon>Gunneridae</taxon>
        <taxon>Pentapetalae</taxon>
        <taxon>rosids</taxon>
        <taxon>fabids</taxon>
        <taxon>Malpighiales</taxon>
        <taxon>Salicaceae</taxon>
        <taxon>Saliceae</taxon>
        <taxon>Populus</taxon>
    </lineage>
</organism>
<protein>
    <recommendedName>
        <fullName evidence="8">DUF569 domain-containing protein</fullName>
    </recommendedName>
</protein>
<dbReference type="SUPFAM" id="SSF50405">
    <property type="entry name" value="Actin-crosslinking proteins"/>
    <property type="match status" value="2"/>
</dbReference>
<dbReference type="InterPro" id="IPR055178">
    <property type="entry name" value="RsdA/BaiN/AoA(So)-like_dom"/>
</dbReference>
<feature type="domain" description="DUF569" evidence="3">
    <location>
        <begin position="204"/>
        <end position="345"/>
    </location>
</feature>
<evidence type="ECO:0000256" key="1">
    <source>
        <dbReference type="SAM" id="MobiDB-lite"/>
    </source>
</evidence>
<dbReference type="InterPro" id="IPR054726">
    <property type="entry name" value="Ubiq_DUF569-assoc"/>
</dbReference>
<dbReference type="Pfam" id="PF03486">
    <property type="entry name" value="HI0933_like"/>
    <property type="match status" value="1"/>
</dbReference>
<gene>
    <name evidence="6" type="ORF">NC653_011412</name>
</gene>
<dbReference type="AlphaFoldDB" id="A0AAD6R250"/>
<name>A0AAD6R250_9ROSI</name>
<keyword evidence="7" id="KW-1185">Reference proteome</keyword>
<dbReference type="CDD" id="cd23340">
    <property type="entry name" value="beta-trefoil_FSCN_ACP-like"/>
    <property type="match status" value="2"/>
</dbReference>
<evidence type="ECO:0000313" key="6">
    <source>
        <dbReference type="EMBL" id="KAJ7000946.1"/>
    </source>
</evidence>
<reference evidence="6 7" key="1">
    <citation type="journal article" date="2023" name="Mol. Ecol. Resour.">
        <title>Chromosome-level genome assembly of a triploid poplar Populus alba 'Berolinensis'.</title>
        <authorList>
            <person name="Chen S."/>
            <person name="Yu Y."/>
            <person name="Wang X."/>
            <person name="Wang S."/>
            <person name="Zhang T."/>
            <person name="Zhou Y."/>
            <person name="He R."/>
            <person name="Meng N."/>
            <person name="Wang Y."/>
            <person name="Liu W."/>
            <person name="Liu Z."/>
            <person name="Liu J."/>
            <person name="Guo Q."/>
            <person name="Huang H."/>
            <person name="Sederoff R.R."/>
            <person name="Wang G."/>
            <person name="Qu G."/>
            <person name="Chen S."/>
        </authorList>
    </citation>
    <scope>NUCLEOTIDE SEQUENCE [LARGE SCALE GENOMIC DNA]</scope>
    <source>
        <strain evidence="6">SC-2020</strain>
    </source>
</reference>
<dbReference type="Pfam" id="PF22932">
    <property type="entry name" value="Ubiq_DUF_assoc"/>
    <property type="match status" value="1"/>
</dbReference>
<dbReference type="InterPro" id="IPR007679">
    <property type="entry name" value="DUF569"/>
</dbReference>
<evidence type="ECO:0000259" key="3">
    <source>
        <dbReference type="Pfam" id="PF04601"/>
    </source>
</evidence>
<feature type="compositionally biased region" description="Low complexity" evidence="1">
    <location>
        <begin position="384"/>
        <end position="395"/>
    </location>
</feature>
<sequence>MEFFNQAKAVRLKSHHDKYLVADEDEETVRQSRNGSSQRARWTVEFVQGNSHQIRLKSCYGKYLTASENPFLLGMAGRRVVQDMPVSVQDCSIDWEPRTERFRVKLKTRGGKFLRANGSMPPWRNSVTHDIPQRTVTQDWVLWEVDVMDIIESDLQLQDYISPASSFPSSVGSQLSSSQRSDVDCQLVSSLARNTHSLARESAMELFEKAKSVRLRSHHDKYLLADDDEETVSQERNGTIRNAKWTVEIVGNSNAIRLKSCFGKYLTASNLPLLLGMRGKKVLQTLPAGRLDSSVEWEPIREGIQVRLRTRYGQYLRANAGVPPWRNHITHDIPHRSSTQDWILWDVDVVEIRVQDLPPPPPPPPRQRRRRPSDQTETAPNYEPSSPTCISTTPPKLARQESDDSLEGSPVKNEGRVIHYSVSVNDDADDVEEHSFSFKGRMVEELKNKLEEETGLIDIQICSRNPLNGKFYPLRLHLPPNNTEMHVVIIPSSGRQKERTLSLEKRQQVLILEIGSRVAGHIPMEIIFSEFKKDYCLRGDSNAEEIRVRRRIHEMSFHLARFFLQFGISSRTASINSSSGYYDLLFNPNKRKFTATAIPTAQKSSKEELLVVVGGGAAGVYGAIRAKTLAPNLDVHVVEKGNPLSKVKISGGGRCNVTNGHCSDIKILAEQYPRGHREFKGSFFDMHGPADTMSWFTDHGVALKTRKVVSSASVEAGGKFLLKLEKRTVSFVENVKADYLLIASGSSQQGHSLAAQLGHSIVDPVPSLFTFKISDSGLAELSGKQKALNSWPLGFSLTKRFWKYIVDREGLIGDALWASISNNSIVSIAHLLKHCAFEVTGKGQYKDEFVTAGGVPLSEISLNTMESKKCARLFFAGEVLNVDGVTGGFNFQNAWSGGYIAGTSIGELAAEATLEEGIL</sequence>
<evidence type="ECO:0000259" key="5">
    <source>
        <dbReference type="Pfam" id="PF22932"/>
    </source>
</evidence>
<feature type="domain" description="RsdA/BaiN/AoA(So)-like Rossmann fold-like" evidence="2">
    <location>
        <begin position="701"/>
        <end position="903"/>
    </location>
</feature>
<dbReference type="FunFam" id="2.80.10.50:FF:000067">
    <property type="entry name" value="BnaC05g19630D protein"/>
    <property type="match status" value="2"/>
</dbReference>
<evidence type="ECO:0008006" key="8">
    <source>
        <dbReference type="Google" id="ProtNLM"/>
    </source>
</evidence>
<dbReference type="Pfam" id="PF04601">
    <property type="entry name" value="DUF569"/>
    <property type="match status" value="2"/>
</dbReference>
<evidence type="ECO:0000259" key="4">
    <source>
        <dbReference type="Pfam" id="PF22780"/>
    </source>
</evidence>
<comment type="caution">
    <text evidence="6">The sequence shown here is derived from an EMBL/GenBank/DDBJ whole genome shotgun (WGS) entry which is preliminary data.</text>
</comment>
<dbReference type="PANTHER" id="PTHR31205">
    <property type="entry name" value="ACTIN CROSS-LINKING PROTEIN (DUF569)"/>
    <property type="match status" value="1"/>
</dbReference>
<dbReference type="InterPro" id="IPR036188">
    <property type="entry name" value="FAD/NAD-bd_sf"/>
</dbReference>
<dbReference type="Gene3D" id="3.50.50.60">
    <property type="entry name" value="FAD/NAD(P)-binding domain"/>
    <property type="match status" value="2"/>
</dbReference>
<proteinExistence type="predicted"/>
<dbReference type="EMBL" id="JAQIZT010000004">
    <property type="protein sequence ID" value="KAJ7000946.1"/>
    <property type="molecule type" value="Genomic_DNA"/>
</dbReference>